<evidence type="ECO:0000256" key="3">
    <source>
        <dbReference type="ARBA" id="ARBA00022679"/>
    </source>
</evidence>
<dbReference type="AlphaFoldDB" id="A0A8E0S159"/>
<comment type="caution">
    <text evidence="11">The sequence shown here is derived from an EMBL/GenBank/DDBJ whole genome shotgun (WGS) entry which is preliminary data.</text>
</comment>
<evidence type="ECO:0000256" key="4">
    <source>
        <dbReference type="ARBA" id="ARBA00022741"/>
    </source>
</evidence>
<dbReference type="PROSITE" id="PS50290">
    <property type="entry name" value="PI3_4_KINASE_3"/>
    <property type="match status" value="1"/>
</dbReference>
<dbReference type="GO" id="GO:0006974">
    <property type="term" value="P:DNA damage response"/>
    <property type="evidence" value="ECO:0007669"/>
    <property type="project" value="UniProtKB-KW"/>
</dbReference>
<sequence>MAYFYLEQFPNARAWCLARSAYTRSLAVSSLVGYLVGLGDRHPQNILLHQSSGELVHIDLGVAFDQGRLLPTPEMVPFRLTRDLVHALGPLGLQAGFVPTAEVVLAGLRTGSDVILTLLQVLLHDPLYSWSLSPAQLCALEVRRAELQVAKSACGTVLLDQTNLLGDSILDKDRMNVTKTILGSTTSVLDTMIVGRMDRGQTREPVNQLAERVLIGVRSKLEGRVTGSLASSSDGNPAGCGGLDQLDVAGHVGLLVRAATDPANLSRMYFGWQAYL</sequence>
<comment type="subcellular location">
    <subcellularLocation>
        <location evidence="1">Nucleus</location>
    </subcellularLocation>
</comment>
<feature type="domain" description="PI3K/PI4K catalytic" evidence="9">
    <location>
        <begin position="1"/>
        <end position="172"/>
    </location>
</feature>
<dbReference type="InterPro" id="IPR000403">
    <property type="entry name" value="PI3/4_kinase_cat_dom"/>
</dbReference>
<proteinExistence type="predicted"/>
<keyword evidence="4" id="KW-0547">Nucleotide-binding</keyword>
<evidence type="ECO:0000256" key="1">
    <source>
        <dbReference type="ARBA" id="ARBA00004123"/>
    </source>
</evidence>
<dbReference type="GO" id="GO:0005634">
    <property type="term" value="C:nucleus"/>
    <property type="evidence" value="ECO:0007669"/>
    <property type="project" value="UniProtKB-SubCell"/>
</dbReference>
<feature type="domain" description="FATC" evidence="10">
    <location>
        <begin position="244"/>
        <end position="276"/>
    </location>
</feature>
<accession>A0A8E0S159</accession>
<dbReference type="InterPro" id="IPR038980">
    <property type="entry name" value="ATM_plant"/>
</dbReference>
<dbReference type="SMART" id="SM01343">
    <property type="entry name" value="FATC"/>
    <property type="match status" value="1"/>
</dbReference>
<dbReference type="EC" id="2.7.11.1" evidence="2"/>
<keyword evidence="5" id="KW-0227">DNA damage</keyword>
<dbReference type="Pfam" id="PF00454">
    <property type="entry name" value="PI3_PI4_kinase"/>
    <property type="match status" value="1"/>
</dbReference>
<protein>
    <recommendedName>
        <fullName evidence="2">non-specific serine/threonine protein kinase</fullName>
        <ecNumber evidence="2">2.7.11.1</ecNumber>
    </recommendedName>
</protein>
<evidence type="ECO:0000313" key="11">
    <source>
        <dbReference type="EMBL" id="KAA0194009.1"/>
    </source>
</evidence>
<dbReference type="Gene3D" id="1.10.1070.11">
    <property type="entry name" value="Phosphatidylinositol 3-/4-kinase, catalytic domain"/>
    <property type="match status" value="1"/>
</dbReference>
<dbReference type="GO" id="GO:0005524">
    <property type="term" value="F:ATP binding"/>
    <property type="evidence" value="ECO:0007669"/>
    <property type="project" value="UniProtKB-KW"/>
</dbReference>
<dbReference type="Pfam" id="PF02260">
    <property type="entry name" value="FATC"/>
    <property type="match status" value="1"/>
</dbReference>
<reference evidence="11" key="1">
    <citation type="submission" date="2019-05" db="EMBL/GenBank/DDBJ databases">
        <title>Annotation for the trematode Fasciolopsis buski.</title>
        <authorList>
            <person name="Choi Y.-J."/>
        </authorList>
    </citation>
    <scope>NUCLEOTIDE SEQUENCE</scope>
    <source>
        <strain evidence="11">HT</strain>
        <tissue evidence="11">Whole worm</tissue>
    </source>
</reference>
<dbReference type="Proteomes" id="UP000728185">
    <property type="component" value="Unassembled WGS sequence"/>
</dbReference>
<dbReference type="GO" id="GO:0004674">
    <property type="term" value="F:protein serine/threonine kinase activity"/>
    <property type="evidence" value="ECO:0007669"/>
    <property type="project" value="UniProtKB-EC"/>
</dbReference>
<keyword evidence="6 11" id="KW-0418">Kinase</keyword>
<dbReference type="InterPro" id="IPR036940">
    <property type="entry name" value="PI3/4_kinase_cat_sf"/>
</dbReference>
<dbReference type="SMART" id="SM00146">
    <property type="entry name" value="PI3Kc"/>
    <property type="match status" value="1"/>
</dbReference>
<evidence type="ECO:0000256" key="7">
    <source>
        <dbReference type="ARBA" id="ARBA00022840"/>
    </source>
</evidence>
<dbReference type="InterPro" id="IPR003152">
    <property type="entry name" value="FATC_dom"/>
</dbReference>
<dbReference type="InterPro" id="IPR018936">
    <property type="entry name" value="PI3/4_kinase_CS"/>
</dbReference>
<dbReference type="EMBL" id="LUCM01004673">
    <property type="protein sequence ID" value="KAA0194009.1"/>
    <property type="molecule type" value="Genomic_DNA"/>
</dbReference>
<dbReference type="PROSITE" id="PS51190">
    <property type="entry name" value="FATC"/>
    <property type="match status" value="1"/>
</dbReference>
<evidence type="ECO:0000256" key="6">
    <source>
        <dbReference type="ARBA" id="ARBA00022777"/>
    </source>
</evidence>
<organism evidence="11 12">
    <name type="scientific">Fasciolopsis buskii</name>
    <dbReference type="NCBI Taxonomy" id="27845"/>
    <lineage>
        <taxon>Eukaryota</taxon>
        <taxon>Metazoa</taxon>
        <taxon>Spiralia</taxon>
        <taxon>Lophotrochozoa</taxon>
        <taxon>Platyhelminthes</taxon>
        <taxon>Trematoda</taxon>
        <taxon>Digenea</taxon>
        <taxon>Plagiorchiida</taxon>
        <taxon>Echinostomata</taxon>
        <taxon>Echinostomatoidea</taxon>
        <taxon>Fasciolidae</taxon>
        <taxon>Fasciolopsis</taxon>
    </lineage>
</organism>
<name>A0A8E0S159_9TREM</name>
<evidence type="ECO:0000256" key="2">
    <source>
        <dbReference type="ARBA" id="ARBA00012513"/>
    </source>
</evidence>
<gene>
    <name evidence="11" type="ORF">FBUS_07680</name>
</gene>
<evidence type="ECO:0000313" key="12">
    <source>
        <dbReference type="Proteomes" id="UP000728185"/>
    </source>
</evidence>
<evidence type="ECO:0000259" key="9">
    <source>
        <dbReference type="PROSITE" id="PS50290"/>
    </source>
</evidence>
<keyword evidence="7" id="KW-0067">ATP-binding</keyword>
<dbReference type="PROSITE" id="PS00916">
    <property type="entry name" value="PI3_4_KINASE_2"/>
    <property type="match status" value="1"/>
</dbReference>
<dbReference type="PANTHER" id="PTHR37079">
    <property type="entry name" value="SERINE/THREONINE-PROTEIN KINASE ATM"/>
    <property type="match status" value="1"/>
</dbReference>
<dbReference type="PANTHER" id="PTHR37079:SF4">
    <property type="entry name" value="SERINE_THREONINE-PROTEIN KINASE ATM"/>
    <property type="match status" value="1"/>
</dbReference>
<dbReference type="SUPFAM" id="SSF56112">
    <property type="entry name" value="Protein kinase-like (PK-like)"/>
    <property type="match status" value="1"/>
</dbReference>
<evidence type="ECO:0000259" key="10">
    <source>
        <dbReference type="PROSITE" id="PS51190"/>
    </source>
</evidence>
<keyword evidence="12" id="KW-1185">Reference proteome</keyword>
<evidence type="ECO:0000256" key="5">
    <source>
        <dbReference type="ARBA" id="ARBA00022763"/>
    </source>
</evidence>
<keyword evidence="3" id="KW-0808">Transferase</keyword>
<dbReference type="OrthoDB" id="381190at2759"/>
<evidence type="ECO:0000256" key="8">
    <source>
        <dbReference type="ARBA" id="ARBA00023242"/>
    </source>
</evidence>
<dbReference type="InterPro" id="IPR011009">
    <property type="entry name" value="Kinase-like_dom_sf"/>
</dbReference>
<keyword evidence="8" id="KW-0539">Nucleus</keyword>